<dbReference type="AlphaFoldDB" id="A0A1R3K6C0"/>
<keyword evidence="1" id="KW-0732">Signal</keyword>
<gene>
    <name evidence="2" type="ORF">COLO4_10948</name>
</gene>
<feature type="signal peptide" evidence="1">
    <location>
        <begin position="1"/>
        <end position="28"/>
    </location>
</feature>
<comment type="caution">
    <text evidence="2">The sequence shown here is derived from an EMBL/GenBank/DDBJ whole genome shotgun (WGS) entry which is preliminary data.</text>
</comment>
<dbReference type="Proteomes" id="UP000187203">
    <property type="component" value="Unassembled WGS sequence"/>
</dbReference>
<dbReference type="EMBL" id="AWUE01014605">
    <property type="protein sequence ID" value="OMP02630.1"/>
    <property type="molecule type" value="Genomic_DNA"/>
</dbReference>
<evidence type="ECO:0000313" key="3">
    <source>
        <dbReference type="Proteomes" id="UP000187203"/>
    </source>
</evidence>
<evidence type="ECO:0000256" key="1">
    <source>
        <dbReference type="SAM" id="SignalP"/>
    </source>
</evidence>
<evidence type="ECO:0000313" key="2">
    <source>
        <dbReference type="EMBL" id="OMP02630.1"/>
    </source>
</evidence>
<keyword evidence="3" id="KW-1185">Reference proteome</keyword>
<accession>A0A1R3K6C0</accession>
<organism evidence="2 3">
    <name type="scientific">Corchorus olitorius</name>
    <dbReference type="NCBI Taxonomy" id="93759"/>
    <lineage>
        <taxon>Eukaryota</taxon>
        <taxon>Viridiplantae</taxon>
        <taxon>Streptophyta</taxon>
        <taxon>Embryophyta</taxon>
        <taxon>Tracheophyta</taxon>
        <taxon>Spermatophyta</taxon>
        <taxon>Magnoliopsida</taxon>
        <taxon>eudicotyledons</taxon>
        <taxon>Gunneridae</taxon>
        <taxon>Pentapetalae</taxon>
        <taxon>rosids</taxon>
        <taxon>malvids</taxon>
        <taxon>Malvales</taxon>
        <taxon>Malvaceae</taxon>
        <taxon>Grewioideae</taxon>
        <taxon>Apeibeae</taxon>
        <taxon>Corchorus</taxon>
    </lineage>
</organism>
<reference evidence="3" key="1">
    <citation type="submission" date="2013-09" db="EMBL/GenBank/DDBJ databases">
        <title>Corchorus olitorius genome sequencing.</title>
        <authorList>
            <person name="Alam M."/>
            <person name="Haque M.S."/>
            <person name="Islam M.S."/>
            <person name="Emdad E.M."/>
            <person name="Islam M.M."/>
            <person name="Ahmed B."/>
            <person name="Halim A."/>
            <person name="Hossen Q.M.M."/>
            <person name="Hossain M.Z."/>
            <person name="Ahmed R."/>
            <person name="Khan M.M."/>
            <person name="Islam R."/>
            <person name="Rashid M.M."/>
            <person name="Khan S.A."/>
            <person name="Rahman M.S."/>
            <person name="Alam M."/>
            <person name="Yahiya A.S."/>
            <person name="Khan M.S."/>
            <person name="Azam M.S."/>
            <person name="Haque T."/>
            <person name="Lashkar M.Z.H."/>
            <person name="Akhand A.I."/>
            <person name="Morshed G."/>
            <person name="Roy S."/>
            <person name="Uddin K.S."/>
            <person name="Rabeya T."/>
            <person name="Hossain A.S."/>
            <person name="Chowdhury A."/>
            <person name="Snigdha A.R."/>
            <person name="Mortoza M.S."/>
            <person name="Matin S.A."/>
            <person name="Hoque S.M.E."/>
            <person name="Islam M.K."/>
            <person name="Roy D.K."/>
            <person name="Haider R."/>
            <person name="Moosa M.M."/>
            <person name="Elias S.M."/>
            <person name="Hasan A.M."/>
            <person name="Jahan S."/>
            <person name="Shafiuddin M."/>
            <person name="Mahmood N."/>
            <person name="Shommy N.S."/>
        </authorList>
    </citation>
    <scope>NUCLEOTIDE SEQUENCE [LARGE SCALE GENOMIC DNA]</scope>
    <source>
        <strain evidence="3">cv. O-4</strain>
    </source>
</reference>
<name>A0A1R3K6C0_9ROSI</name>
<proteinExistence type="predicted"/>
<sequence length="89" mass="10094">MARQMKLLVAIILTVSVSLFLDFPAVFGDDLEGSNPRLGLKETVLLEDGVDEPKRDFHTLNPSKTLHSVRKQRQWLIVYNDLYGVQAQP</sequence>
<protein>
    <submittedName>
        <fullName evidence="2">Uncharacterized protein</fullName>
    </submittedName>
</protein>
<feature type="chain" id="PRO_5013340177" evidence="1">
    <location>
        <begin position="29"/>
        <end position="89"/>
    </location>
</feature>